<feature type="transmembrane region" description="Helical" evidence="1">
    <location>
        <begin position="42"/>
        <end position="64"/>
    </location>
</feature>
<keyword evidence="1" id="KW-1133">Transmembrane helix</keyword>
<keyword evidence="1" id="KW-0812">Transmembrane</keyword>
<feature type="domain" description="DUF1468" evidence="2">
    <location>
        <begin position="13"/>
        <end position="143"/>
    </location>
</feature>
<reference evidence="3 4" key="1">
    <citation type="submission" date="2018-05" db="EMBL/GenBank/DDBJ databases">
        <title>Genomic Encyclopedia of Type Strains, Phase IV (KMG-IV): sequencing the most valuable type-strain genomes for metagenomic binning, comparative biology and taxonomic classification.</title>
        <authorList>
            <person name="Goeker M."/>
        </authorList>
    </citation>
    <scope>NUCLEOTIDE SEQUENCE [LARGE SCALE GENOMIC DNA]</scope>
    <source>
        <strain evidence="3 4">DSM 6462</strain>
    </source>
</reference>
<evidence type="ECO:0000259" key="2">
    <source>
        <dbReference type="Pfam" id="PF07331"/>
    </source>
</evidence>
<feature type="transmembrane region" description="Helical" evidence="1">
    <location>
        <begin position="118"/>
        <end position="138"/>
    </location>
</feature>
<evidence type="ECO:0000313" key="4">
    <source>
        <dbReference type="Proteomes" id="UP000248021"/>
    </source>
</evidence>
<organism evidence="3 4">
    <name type="scientific">Chelatococcus asaccharovorans</name>
    <dbReference type="NCBI Taxonomy" id="28210"/>
    <lineage>
        <taxon>Bacteria</taxon>
        <taxon>Pseudomonadati</taxon>
        <taxon>Pseudomonadota</taxon>
        <taxon>Alphaproteobacteria</taxon>
        <taxon>Hyphomicrobiales</taxon>
        <taxon>Chelatococcaceae</taxon>
        <taxon>Chelatococcus</taxon>
    </lineage>
</organism>
<dbReference type="AlphaFoldDB" id="A0A2V3U8U4"/>
<accession>A0A2V3U8U4</accession>
<feature type="transmembrane region" description="Helical" evidence="1">
    <location>
        <begin position="12"/>
        <end position="30"/>
    </location>
</feature>
<proteinExistence type="predicted"/>
<keyword evidence="1" id="KW-0472">Membrane</keyword>
<comment type="caution">
    <text evidence="3">The sequence shown here is derived from an EMBL/GenBank/DDBJ whole genome shotgun (WGS) entry which is preliminary data.</text>
</comment>
<dbReference type="RefSeq" id="WP_110374468.1">
    <property type="nucleotide sequence ID" value="NZ_JAHBRY010000001.1"/>
</dbReference>
<protein>
    <submittedName>
        <fullName evidence="3">Tripartite tricarboxylate transporter TctB family protein</fullName>
    </submittedName>
</protein>
<gene>
    <name evidence="3" type="ORF">C7450_104173</name>
</gene>
<keyword evidence="4" id="KW-1185">Reference proteome</keyword>
<evidence type="ECO:0000256" key="1">
    <source>
        <dbReference type="SAM" id="Phobius"/>
    </source>
</evidence>
<dbReference type="OrthoDB" id="5186924at2"/>
<evidence type="ECO:0000313" key="3">
    <source>
        <dbReference type="EMBL" id="PXW60121.1"/>
    </source>
</evidence>
<dbReference type="EMBL" id="QJJK01000004">
    <property type="protein sequence ID" value="PXW60121.1"/>
    <property type="molecule type" value="Genomic_DNA"/>
</dbReference>
<name>A0A2V3U8U4_9HYPH</name>
<dbReference type="Proteomes" id="UP000248021">
    <property type="component" value="Unassembled WGS sequence"/>
</dbReference>
<dbReference type="InterPro" id="IPR009936">
    <property type="entry name" value="DUF1468"/>
</dbReference>
<sequence>MHRHDIGDLAGGVALVLFGLAGTAYTLLHYEVGTIRMMGPGMVPSCVGILIAILGACVALPAWSRSQSAPKIAWRAVIYVSAGVAAFTATVRSFGIGPAIFLLTVISARADREASLTAVLMLGVGLALGGFALFRYALNIPLPFLLVPE</sequence>
<feature type="transmembrane region" description="Helical" evidence="1">
    <location>
        <begin position="76"/>
        <end position="106"/>
    </location>
</feature>
<dbReference type="Pfam" id="PF07331">
    <property type="entry name" value="TctB"/>
    <property type="match status" value="1"/>
</dbReference>